<dbReference type="Pfam" id="PF00067">
    <property type="entry name" value="p450"/>
    <property type="match status" value="1"/>
</dbReference>
<evidence type="ECO:0000256" key="2">
    <source>
        <dbReference type="ARBA" id="ARBA00010617"/>
    </source>
</evidence>
<name>A0ABR0EP63_ZASCE</name>
<keyword evidence="3" id="KW-0479">Metal-binding</keyword>
<keyword evidence="7" id="KW-1185">Reference proteome</keyword>
<evidence type="ECO:0000256" key="1">
    <source>
        <dbReference type="ARBA" id="ARBA00001971"/>
    </source>
</evidence>
<gene>
    <name evidence="6" type="ORF">PRZ48_006685</name>
</gene>
<dbReference type="InterPro" id="IPR050121">
    <property type="entry name" value="Cytochrome_P450_monoxygenase"/>
</dbReference>
<dbReference type="InterPro" id="IPR002403">
    <property type="entry name" value="Cyt_P450_E_grp-IV"/>
</dbReference>
<evidence type="ECO:0000313" key="7">
    <source>
        <dbReference type="Proteomes" id="UP001305779"/>
    </source>
</evidence>
<organism evidence="6 7">
    <name type="scientific">Zasmidium cellare</name>
    <name type="common">Wine cellar mold</name>
    <name type="synonym">Racodium cellare</name>
    <dbReference type="NCBI Taxonomy" id="395010"/>
    <lineage>
        <taxon>Eukaryota</taxon>
        <taxon>Fungi</taxon>
        <taxon>Dikarya</taxon>
        <taxon>Ascomycota</taxon>
        <taxon>Pezizomycotina</taxon>
        <taxon>Dothideomycetes</taxon>
        <taxon>Dothideomycetidae</taxon>
        <taxon>Mycosphaerellales</taxon>
        <taxon>Mycosphaerellaceae</taxon>
        <taxon>Zasmidium</taxon>
    </lineage>
</organism>
<keyword evidence="4" id="KW-0408">Iron</keyword>
<dbReference type="InterPro" id="IPR036396">
    <property type="entry name" value="Cyt_P450_sf"/>
</dbReference>
<keyword evidence="5" id="KW-0472">Membrane</keyword>
<evidence type="ECO:0000313" key="6">
    <source>
        <dbReference type="EMBL" id="KAK4503257.1"/>
    </source>
</evidence>
<feature type="transmembrane region" description="Helical" evidence="5">
    <location>
        <begin position="41"/>
        <end position="62"/>
    </location>
</feature>
<dbReference type="EMBL" id="JAXOVC010000004">
    <property type="protein sequence ID" value="KAK4503257.1"/>
    <property type="molecule type" value="Genomic_DNA"/>
</dbReference>
<keyword evidence="5" id="KW-0812">Transmembrane</keyword>
<comment type="cofactor">
    <cofactor evidence="1">
        <name>heme</name>
        <dbReference type="ChEBI" id="CHEBI:30413"/>
    </cofactor>
</comment>
<evidence type="ECO:0008006" key="8">
    <source>
        <dbReference type="Google" id="ProtNLM"/>
    </source>
</evidence>
<accession>A0ABR0EP63</accession>
<proteinExistence type="inferred from homology"/>
<dbReference type="Proteomes" id="UP001305779">
    <property type="component" value="Unassembled WGS sequence"/>
</dbReference>
<dbReference type="PRINTS" id="PR00465">
    <property type="entry name" value="EP450IV"/>
</dbReference>
<dbReference type="Gene3D" id="1.10.630.10">
    <property type="entry name" value="Cytochrome P450"/>
    <property type="match status" value="1"/>
</dbReference>
<evidence type="ECO:0000256" key="3">
    <source>
        <dbReference type="ARBA" id="ARBA00022723"/>
    </source>
</evidence>
<dbReference type="PANTHER" id="PTHR24305:SF166">
    <property type="entry name" value="CYTOCHROME P450 12A4, MITOCHONDRIAL-RELATED"/>
    <property type="match status" value="1"/>
</dbReference>
<dbReference type="SUPFAM" id="SSF48264">
    <property type="entry name" value="Cytochrome P450"/>
    <property type="match status" value="1"/>
</dbReference>
<evidence type="ECO:0000256" key="5">
    <source>
        <dbReference type="SAM" id="Phobius"/>
    </source>
</evidence>
<comment type="similarity">
    <text evidence="2">Belongs to the cytochrome P450 family.</text>
</comment>
<comment type="caution">
    <text evidence="6">The sequence shown here is derived from an EMBL/GenBank/DDBJ whole genome shotgun (WGS) entry which is preliminary data.</text>
</comment>
<reference evidence="6 7" key="1">
    <citation type="journal article" date="2023" name="G3 (Bethesda)">
        <title>A chromosome-level genome assembly of Zasmidium syzygii isolated from banana leaves.</title>
        <authorList>
            <person name="van Westerhoven A.C."/>
            <person name="Mehrabi R."/>
            <person name="Talebi R."/>
            <person name="Steentjes M.B.F."/>
            <person name="Corcolon B."/>
            <person name="Chong P.A."/>
            <person name="Kema G.H.J."/>
            <person name="Seidl M.F."/>
        </authorList>
    </citation>
    <scope>NUCLEOTIDE SEQUENCE [LARGE SCALE GENOMIC DNA]</scope>
    <source>
        <strain evidence="6 7">P124</strain>
    </source>
</reference>
<dbReference type="InterPro" id="IPR001128">
    <property type="entry name" value="Cyt_P450"/>
</dbReference>
<evidence type="ECO:0000256" key="4">
    <source>
        <dbReference type="ARBA" id="ARBA00023004"/>
    </source>
</evidence>
<dbReference type="PANTHER" id="PTHR24305">
    <property type="entry name" value="CYTOCHROME P450"/>
    <property type="match status" value="1"/>
</dbReference>
<protein>
    <recommendedName>
        <fullName evidence="8">Cytochrome P450</fullName>
    </recommendedName>
</protein>
<dbReference type="PRINTS" id="PR00385">
    <property type="entry name" value="P450"/>
</dbReference>
<sequence length="548" mass="60805">MEILISVLSTLANILVAGVVLYTSTKFLGCSIPYVYALPAYQAFGLAFCLVSVYNVVLYPMLLDPLRVFPRVVAPDIRVLLPVTDAPRGESALRWVKQHPSADAIRISTPVGSVLTAVSPRALRDALATNQNDYEKPLSGRNFLARTLGWGLILSEGATHDRQRKHLTSSFRIQNIRGLHELMLSKTRIMMQEMEKQCTLTGKCEMNSWGSKVTLDIIGNSLMYKDFDALRTEHQPVNEAFEELTAVSPDTTIHYLLSFVLPGFILSRLPTATNRLVDRNSQVIINACAEGLDAAIADNKVVQGHGSKQQRGSEILQSILSDSQTTRTEIIDQMRTFLGAGHETTATSIAWATHILTLPDYQHYQTRLRAELDATGFHTAISDPQVLEKLPWLNAICEETLRLYPPVTTTGRIAIRDTTIAGARVPKGTLVVLFPWAVNRNPRYWGGLDSERFVPERWLDTRPDGSVRLNKHGGAESNFCELTFLHGNRGCIGRDFSKAELRVILASFFGQFEVARLPGDDLVAEPVGSLTIKPKGGLFVKLRRVRDG</sequence>
<keyword evidence="5" id="KW-1133">Transmembrane helix</keyword>